<accession>X1VK25</accession>
<comment type="caution">
    <text evidence="1">The sequence shown here is derived from an EMBL/GenBank/DDBJ whole genome shotgun (WGS) entry which is preliminary data.</text>
</comment>
<dbReference type="AlphaFoldDB" id="X1VK25"/>
<proteinExistence type="predicted"/>
<dbReference type="EMBL" id="BARW01041977">
    <property type="protein sequence ID" value="GAJ19367.1"/>
    <property type="molecule type" value="Genomic_DNA"/>
</dbReference>
<reference evidence="1" key="1">
    <citation type="journal article" date="2014" name="Front. Microbiol.">
        <title>High frequency of phylogenetically diverse reductive dehalogenase-homologous genes in deep subseafloor sedimentary metagenomes.</title>
        <authorList>
            <person name="Kawai M."/>
            <person name="Futagami T."/>
            <person name="Toyoda A."/>
            <person name="Takaki Y."/>
            <person name="Nishi S."/>
            <person name="Hori S."/>
            <person name="Arai W."/>
            <person name="Tsubouchi T."/>
            <person name="Morono Y."/>
            <person name="Uchiyama I."/>
            <person name="Ito T."/>
            <person name="Fujiyama A."/>
            <person name="Inagaki F."/>
            <person name="Takami H."/>
        </authorList>
    </citation>
    <scope>NUCLEOTIDE SEQUENCE</scope>
    <source>
        <strain evidence="1">Expedition CK06-06</strain>
    </source>
</reference>
<protein>
    <submittedName>
        <fullName evidence="1">Uncharacterized protein</fullName>
    </submittedName>
</protein>
<organism evidence="1">
    <name type="scientific">marine sediment metagenome</name>
    <dbReference type="NCBI Taxonomy" id="412755"/>
    <lineage>
        <taxon>unclassified sequences</taxon>
        <taxon>metagenomes</taxon>
        <taxon>ecological metagenomes</taxon>
    </lineage>
</organism>
<evidence type="ECO:0000313" key="1">
    <source>
        <dbReference type="EMBL" id="GAJ19367.1"/>
    </source>
</evidence>
<sequence length="78" mass="8863">TNDLLKIAGFNKPLLRKISPYITLRLKRIKRGAIRWKTIASNKYPLKEGYSGSSLKISNRIRYNDEHIAVGGATYKDA</sequence>
<gene>
    <name evidence="1" type="ORF">S12H4_62514</name>
</gene>
<feature type="non-terminal residue" evidence="1">
    <location>
        <position position="78"/>
    </location>
</feature>
<name>X1VK25_9ZZZZ</name>
<feature type="non-terminal residue" evidence="1">
    <location>
        <position position="1"/>
    </location>
</feature>